<gene>
    <name evidence="3" type="ORF">Mal15_18510</name>
</gene>
<keyword evidence="4" id="KW-1185">Reference proteome</keyword>
<name>A0A5B9MC67_9BACT</name>
<proteinExistence type="predicted"/>
<reference evidence="3 4" key="1">
    <citation type="submission" date="2019-02" db="EMBL/GenBank/DDBJ databases">
        <title>Planctomycetal bacteria perform biofilm scaping via a novel small molecule.</title>
        <authorList>
            <person name="Jeske O."/>
            <person name="Boedeker C."/>
            <person name="Wiegand S."/>
            <person name="Breitling P."/>
            <person name="Kallscheuer N."/>
            <person name="Jogler M."/>
            <person name="Rohde M."/>
            <person name="Petersen J."/>
            <person name="Medema M.H."/>
            <person name="Surup F."/>
            <person name="Jogler C."/>
        </authorList>
    </citation>
    <scope>NUCLEOTIDE SEQUENCE [LARGE SCALE GENOMIC DNA]</scope>
    <source>
        <strain evidence="3 4">Mal15</strain>
    </source>
</reference>
<protein>
    <recommendedName>
        <fullName evidence="5">Secreted protein</fullName>
    </recommendedName>
</protein>
<feature type="signal peptide" evidence="2">
    <location>
        <begin position="1"/>
        <end position="17"/>
    </location>
</feature>
<dbReference type="PROSITE" id="PS51257">
    <property type="entry name" value="PROKAR_LIPOPROTEIN"/>
    <property type="match status" value="1"/>
</dbReference>
<evidence type="ECO:0000313" key="4">
    <source>
        <dbReference type="Proteomes" id="UP000321353"/>
    </source>
</evidence>
<feature type="region of interest" description="Disordered" evidence="1">
    <location>
        <begin position="21"/>
        <end position="62"/>
    </location>
</feature>
<dbReference type="KEGG" id="smam:Mal15_18510"/>
<evidence type="ECO:0000256" key="1">
    <source>
        <dbReference type="SAM" id="MobiDB-lite"/>
    </source>
</evidence>
<dbReference type="AlphaFoldDB" id="A0A5B9MC67"/>
<evidence type="ECO:0000313" key="3">
    <source>
        <dbReference type="EMBL" id="QEF97806.1"/>
    </source>
</evidence>
<organism evidence="3 4">
    <name type="scientific">Stieleria maiorica</name>
    <dbReference type="NCBI Taxonomy" id="2795974"/>
    <lineage>
        <taxon>Bacteria</taxon>
        <taxon>Pseudomonadati</taxon>
        <taxon>Planctomycetota</taxon>
        <taxon>Planctomycetia</taxon>
        <taxon>Pirellulales</taxon>
        <taxon>Pirellulaceae</taxon>
        <taxon>Stieleria</taxon>
    </lineage>
</organism>
<sequence precursor="true">MRSSPLTLFLLSLCLAAGCGSQGAPSPAPGELDRYLQENPEAAARGGQEEPAGFAGPTDAPG</sequence>
<dbReference type="RefSeq" id="WP_147867431.1">
    <property type="nucleotide sequence ID" value="NZ_CP036264.1"/>
</dbReference>
<accession>A0A5B9MC67</accession>
<dbReference type="Proteomes" id="UP000321353">
    <property type="component" value="Chromosome"/>
</dbReference>
<feature type="chain" id="PRO_5022798551" description="Secreted protein" evidence="2">
    <location>
        <begin position="18"/>
        <end position="62"/>
    </location>
</feature>
<dbReference type="EMBL" id="CP036264">
    <property type="protein sequence ID" value="QEF97806.1"/>
    <property type="molecule type" value="Genomic_DNA"/>
</dbReference>
<evidence type="ECO:0008006" key="5">
    <source>
        <dbReference type="Google" id="ProtNLM"/>
    </source>
</evidence>
<keyword evidence="2" id="KW-0732">Signal</keyword>
<evidence type="ECO:0000256" key="2">
    <source>
        <dbReference type="SAM" id="SignalP"/>
    </source>
</evidence>